<evidence type="ECO:0000313" key="8">
    <source>
        <dbReference type="Proteomes" id="UP000189703"/>
    </source>
</evidence>
<name>A0A1U8AFM3_NELNU</name>
<keyword evidence="4" id="KW-0636">Prenylation</keyword>
<dbReference type="OrthoDB" id="691258at2759"/>
<dbReference type="GeneID" id="104603902"/>
<evidence type="ECO:0000256" key="3">
    <source>
        <dbReference type="ARBA" id="ARBA00023288"/>
    </source>
</evidence>
<comment type="similarity">
    <text evidence="5">Belongs to the HIPP family.</text>
</comment>
<dbReference type="RefSeq" id="XP_010266364.1">
    <property type="nucleotide sequence ID" value="XM_010268062.1"/>
</dbReference>
<sequence length="133" mass="14962">MRLLHFIEKICGCVTMSIQKIELKVCINCRKCQRNLMKAVTKHSGIDEISVDAEKDILTVIGEIDPVKVVKQIKKIKKEADIITVGPPEKPENKESKKSDDKDKPKPLPPCCHDCQLITIGYGYEDGRVCTIL</sequence>
<dbReference type="AlphaFoldDB" id="A0A1U8AFM3"/>
<evidence type="ECO:0000256" key="2">
    <source>
        <dbReference type="ARBA" id="ARBA00022723"/>
    </source>
</evidence>
<dbReference type="KEGG" id="nnu:104603902"/>
<dbReference type="GO" id="GO:0046872">
    <property type="term" value="F:metal ion binding"/>
    <property type="evidence" value="ECO:0007669"/>
    <property type="project" value="UniProtKB-KW"/>
</dbReference>
<dbReference type="PANTHER" id="PTHR45811:SF33">
    <property type="entry name" value="HEAVY METAL-ASSOCIATED ISOPRENYLATED PLANT PROTEIN 2-RELATED"/>
    <property type="match status" value="1"/>
</dbReference>
<dbReference type="SUPFAM" id="SSF55008">
    <property type="entry name" value="HMA, heavy metal-associated domain"/>
    <property type="match status" value="1"/>
</dbReference>
<dbReference type="RefSeq" id="XP_010266365.1">
    <property type="nucleotide sequence ID" value="XM_010268063.1"/>
</dbReference>
<evidence type="ECO:0000256" key="1">
    <source>
        <dbReference type="ARBA" id="ARBA00022481"/>
    </source>
</evidence>
<keyword evidence="2" id="KW-0479">Metal-binding</keyword>
<evidence type="ECO:0000256" key="4">
    <source>
        <dbReference type="ARBA" id="ARBA00023289"/>
    </source>
</evidence>
<evidence type="ECO:0000313" key="9">
    <source>
        <dbReference type="RefSeq" id="XP_010266364.1"/>
    </source>
</evidence>
<evidence type="ECO:0000256" key="5">
    <source>
        <dbReference type="ARBA" id="ARBA00024045"/>
    </source>
</evidence>
<dbReference type="PROSITE" id="PS50846">
    <property type="entry name" value="HMA_2"/>
    <property type="match status" value="1"/>
</dbReference>
<protein>
    <submittedName>
        <fullName evidence="9 10">Heavy metal-associated isoprenylated plant protein 27-like</fullName>
    </submittedName>
</protein>
<dbReference type="Proteomes" id="UP000189703">
    <property type="component" value="Unplaced"/>
</dbReference>
<dbReference type="InterPro" id="IPR006121">
    <property type="entry name" value="HMA_dom"/>
</dbReference>
<dbReference type="OMA" id="CERISIR"/>
<feature type="region of interest" description="Disordered" evidence="6">
    <location>
        <begin position="84"/>
        <end position="110"/>
    </location>
</feature>
<proteinExistence type="inferred from homology"/>
<keyword evidence="8" id="KW-1185">Reference proteome</keyword>
<feature type="domain" description="HMA" evidence="7">
    <location>
        <begin position="18"/>
        <end position="81"/>
    </location>
</feature>
<dbReference type="PANTHER" id="PTHR45811">
    <property type="entry name" value="COPPER TRANSPORT PROTEIN FAMILY-RELATED"/>
    <property type="match status" value="1"/>
</dbReference>
<keyword evidence="3" id="KW-0449">Lipoprotein</keyword>
<evidence type="ECO:0000313" key="10">
    <source>
        <dbReference type="RefSeq" id="XP_010266365.1"/>
    </source>
</evidence>
<keyword evidence="1" id="KW-0488">Methylation</keyword>
<dbReference type="Pfam" id="PF00403">
    <property type="entry name" value="HMA"/>
    <property type="match status" value="1"/>
</dbReference>
<dbReference type="Gene3D" id="3.30.70.100">
    <property type="match status" value="1"/>
</dbReference>
<feature type="compositionally biased region" description="Basic and acidic residues" evidence="6">
    <location>
        <begin position="89"/>
        <end position="106"/>
    </location>
</feature>
<dbReference type="InterPro" id="IPR036163">
    <property type="entry name" value="HMA_dom_sf"/>
</dbReference>
<dbReference type="InterPro" id="IPR051863">
    <property type="entry name" value="HIPP"/>
</dbReference>
<reference evidence="9 10" key="1">
    <citation type="submission" date="2025-04" db="UniProtKB">
        <authorList>
            <consortium name="RefSeq"/>
        </authorList>
    </citation>
    <scope>IDENTIFICATION</scope>
</reference>
<organism evidence="8 10">
    <name type="scientific">Nelumbo nucifera</name>
    <name type="common">Sacred lotus</name>
    <dbReference type="NCBI Taxonomy" id="4432"/>
    <lineage>
        <taxon>Eukaryota</taxon>
        <taxon>Viridiplantae</taxon>
        <taxon>Streptophyta</taxon>
        <taxon>Embryophyta</taxon>
        <taxon>Tracheophyta</taxon>
        <taxon>Spermatophyta</taxon>
        <taxon>Magnoliopsida</taxon>
        <taxon>Proteales</taxon>
        <taxon>Nelumbonaceae</taxon>
        <taxon>Nelumbo</taxon>
    </lineage>
</organism>
<gene>
    <name evidence="9 10" type="primary">LOC104603902</name>
</gene>
<evidence type="ECO:0000256" key="6">
    <source>
        <dbReference type="SAM" id="MobiDB-lite"/>
    </source>
</evidence>
<dbReference type="eggNOG" id="KOG1603">
    <property type="taxonomic scope" value="Eukaryota"/>
</dbReference>
<accession>A0A1U8AFM3</accession>
<evidence type="ECO:0000259" key="7">
    <source>
        <dbReference type="PROSITE" id="PS50846"/>
    </source>
</evidence>